<name>A0A2N5JBD1_9BIFI</name>
<dbReference type="PROSITE" id="PS50977">
    <property type="entry name" value="HTH_TETR_2"/>
    <property type="match status" value="1"/>
</dbReference>
<comment type="caution">
    <text evidence="7">The sequence shown here is derived from an EMBL/GenBank/DDBJ whole genome shotgun (WGS) entry which is preliminary data.</text>
</comment>
<evidence type="ECO:0000256" key="3">
    <source>
        <dbReference type="ARBA" id="ARBA00023163"/>
    </source>
</evidence>
<evidence type="ECO:0000313" key="8">
    <source>
        <dbReference type="Proteomes" id="UP000235050"/>
    </source>
</evidence>
<dbReference type="Gene3D" id="1.10.357.10">
    <property type="entry name" value="Tetracycline Repressor, domain 2"/>
    <property type="match status" value="1"/>
</dbReference>
<dbReference type="InterPro" id="IPR009057">
    <property type="entry name" value="Homeodomain-like_sf"/>
</dbReference>
<dbReference type="InterPro" id="IPR041678">
    <property type="entry name" value="TetR_C_16"/>
</dbReference>
<keyword evidence="8" id="KW-1185">Reference proteome</keyword>
<feature type="region of interest" description="Disordered" evidence="5">
    <location>
        <begin position="1"/>
        <end position="48"/>
    </location>
</feature>
<accession>A0A2N5JBD1</accession>
<organism evidence="7 8">
    <name type="scientific">Bifidobacterium margollesii</name>
    <dbReference type="NCBI Taxonomy" id="2020964"/>
    <lineage>
        <taxon>Bacteria</taxon>
        <taxon>Bacillati</taxon>
        <taxon>Actinomycetota</taxon>
        <taxon>Actinomycetes</taxon>
        <taxon>Bifidobacteriales</taxon>
        <taxon>Bifidobacteriaceae</taxon>
        <taxon>Bifidobacterium</taxon>
    </lineage>
</organism>
<protein>
    <submittedName>
        <fullName evidence="7">Regulatory protein, TetR</fullName>
    </submittedName>
</protein>
<dbReference type="GO" id="GO:0003700">
    <property type="term" value="F:DNA-binding transcription factor activity"/>
    <property type="evidence" value="ECO:0007669"/>
    <property type="project" value="TreeGrafter"/>
</dbReference>
<dbReference type="InterPro" id="IPR050109">
    <property type="entry name" value="HTH-type_TetR-like_transc_reg"/>
</dbReference>
<dbReference type="PRINTS" id="PR00455">
    <property type="entry name" value="HTHTETR"/>
</dbReference>
<feature type="compositionally biased region" description="Gly residues" evidence="5">
    <location>
        <begin position="1"/>
        <end position="14"/>
    </location>
</feature>
<proteinExistence type="predicted"/>
<dbReference type="Proteomes" id="UP000235050">
    <property type="component" value="Unassembled WGS sequence"/>
</dbReference>
<dbReference type="PANTHER" id="PTHR30055">
    <property type="entry name" value="HTH-TYPE TRANSCRIPTIONAL REGULATOR RUTR"/>
    <property type="match status" value="1"/>
</dbReference>
<sequence>MESSVGGGGHGVGVGTRMNQGAERQLGAERQRGSERRRGRRPGNSPSRQAILDAACEEFSRNGYRGTTLKGVASAAGVDAKLVKYYYKDKETLFMAAASELFRSQEFFSLLHENRHDHAMDSTGCRLVYAFLMQAVDPRRRLLLGLLKDLGANEEFRNFYVRFLRNEIANSVQPPLNDEYASERLGLVFSQIIGLVSSWHLIEIPALREHTVLEMARIVGPVVDHYLYDDLPLDQIRGDRRIDGSQAEGNQAEDESEAPR</sequence>
<gene>
    <name evidence="7" type="ORF">Uis1B_0649</name>
</gene>
<evidence type="ECO:0000313" key="7">
    <source>
        <dbReference type="EMBL" id="PLS31514.1"/>
    </source>
</evidence>
<dbReference type="GO" id="GO:0000976">
    <property type="term" value="F:transcription cis-regulatory region binding"/>
    <property type="evidence" value="ECO:0007669"/>
    <property type="project" value="TreeGrafter"/>
</dbReference>
<evidence type="ECO:0000256" key="5">
    <source>
        <dbReference type="SAM" id="MobiDB-lite"/>
    </source>
</evidence>
<dbReference type="InterPro" id="IPR036271">
    <property type="entry name" value="Tet_transcr_reg_TetR-rel_C_sf"/>
</dbReference>
<dbReference type="Pfam" id="PF00440">
    <property type="entry name" value="TetR_N"/>
    <property type="match status" value="1"/>
</dbReference>
<dbReference type="InterPro" id="IPR001647">
    <property type="entry name" value="HTH_TetR"/>
</dbReference>
<keyword evidence="3" id="KW-0804">Transcription</keyword>
<evidence type="ECO:0000259" key="6">
    <source>
        <dbReference type="PROSITE" id="PS50977"/>
    </source>
</evidence>
<keyword evidence="2 4" id="KW-0238">DNA-binding</keyword>
<dbReference type="PANTHER" id="PTHR30055:SF234">
    <property type="entry name" value="HTH-TYPE TRANSCRIPTIONAL REGULATOR BETI"/>
    <property type="match status" value="1"/>
</dbReference>
<dbReference type="Gene3D" id="1.10.10.60">
    <property type="entry name" value="Homeodomain-like"/>
    <property type="match status" value="1"/>
</dbReference>
<evidence type="ECO:0000256" key="2">
    <source>
        <dbReference type="ARBA" id="ARBA00023125"/>
    </source>
</evidence>
<evidence type="ECO:0000256" key="1">
    <source>
        <dbReference type="ARBA" id="ARBA00023015"/>
    </source>
</evidence>
<reference evidence="7 8" key="1">
    <citation type="submission" date="2017-07" db="EMBL/GenBank/DDBJ databases">
        <title>Bifidobacterium novel species.</title>
        <authorList>
            <person name="Lugli G.A."/>
            <person name="Milani C."/>
            <person name="Duranti S."/>
            <person name="Mangifesta M."/>
        </authorList>
    </citation>
    <scope>NUCLEOTIDE SEQUENCE [LARGE SCALE GENOMIC DNA]</scope>
    <source>
        <strain evidence="8">Uis1B</strain>
    </source>
</reference>
<feature type="domain" description="HTH tetR-type" evidence="6">
    <location>
        <begin position="45"/>
        <end position="105"/>
    </location>
</feature>
<feature type="DNA-binding region" description="H-T-H motif" evidence="4">
    <location>
        <begin position="68"/>
        <end position="87"/>
    </location>
</feature>
<keyword evidence="1" id="KW-0805">Transcription regulation</keyword>
<dbReference type="SUPFAM" id="SSF48498">
    <property type="entry name" value="Tetracyclin repressor-like, C-terminal domain"/>
    <property type="match status" value="1"/>
</dbReference>
<feature type="compositionally biased region" description="Basic and acidic residues" evidence="5">
    <location>
        <begin position="26"/>
        <end position="36"/>
    </location>
</feature>
<dbReference type="EMBL" id="NMWU01000009">
    <property type="protein sequence ID" value="PLS31514.1"/>
    <property type="molecule type" value="Genomic_DNA"/>
</dbReference>
<dbReference type="SUPFAM" id="SSF46689">
    <property type="entry name" value="Homeodomain-like"/>
    <property type="match status" value="1"/>
</dbReference>
<evidence type="ECO:0000256" key="4">
    <source>
        <dbReference type="PROSITE-ProRule" id="PRU00335"/>
    </source>
</evidence>
<dbReference type="AlphaFoldDB" id="A0A2N5JBD1"/>
<dbReference type="Pfam" id="PF17920">
    <property type="entry name" value="TetR_C_16"/>
    <property type="match status" value="1"/>
</dbReference>